<dbReference type="EMBL" id="MU003502">
    <property type="protein sequence ID" value="KAF2472379.1"/>
    <property type="molecule type" value="Genomic_DNA"/>
</dbReference>
<proteinExistence type="predicted"/>
<protein>
    <submittedName>
        <fullName evidence="1">Uncharacterized protein</fullName>
    </submittedName>
</protein>
<evidence type="ECO:0000313" key="1">
    <source>
        <dbReference type="EMBL" id="KAF2472379.1"/>
    </source>
</evidence>
<organism evidence="1 2">
    <name type="scientific">Lindgomyces ingoldianus</name>
    <dbReference type="NCBI Taxonomy" id="673940"/>
    <lineage>
        <taxon>Eukaryota</taxon>
        <taxon>Fungi</taxon>
        <taxon>Dikarya</taxon>
        <taxon>Ascomycota</taxon>
        <taxon>Pezizomycotina</taxon>
        <taxon>Dothideomycetes</taxon>
        <taxon>Pleosporomycetidae</taxon>
        <taxon>Pleosporales</taxon>
        <taxon>Lindgomycetaceae</taxon>
        <taxon>Lindgomyces</taxon>
    </lineage>
</organism>
<dbReference type="Proteomes" id="UP000799755">
    <property type="component" value="Unassembled WGS sequence"/>
</dbReference>
<comment type="caution">
    <text evidence="1">The sequence shown here is derived from an EMBL/GenBank/DDBJ whole genome shotgun (WGS) entry which is preliminary data.</text>
</comment>
<evidence type="ECO:0000313" key="2">
    <source>
        <dbReference type="Proteomes" id="UP000799755"/>
    </source>
</evidence>
<gene>
    <name evidence="1" type="ORF">BDR25DRAFT_333263</name>
</gene>
<accession>A0ACB6QZF8</accession>
<keyword evidence="2" id="KW-1185">Reference proteome</keyword>
<reference evidence="1" key="1">
    <citation type="journal article" date="2020" name="Stud. Mycol.">
        <title>101 Dothideomycetes genomes: a test case for predicting lifestyles and emergence of pathogens.</title>
        <authorList>
            <person name="Haridas S."/>
            <person name="Albert R."/>
            <person name="Binder M."/>
            <person name="Bloem J."/>
            <person name="Labutti K."/>
            <person name="Salamov A."/>
            <person name="Andreopoulos B."/>
            <person name="Baker S."/>
            <person name="Barry K."/>
            <person name="Bills G."/>
            <person name="Bluhm B."/>
            <person name="Cannon C."/>
            <person name="Castanera R."/>
            <person name="Culley D."/>
            <person name="Daum C."/>
            <person name="Ezra D."/>
            <person name="Gonzalez J."/>
            <person name="Henrissat B."/>
            <person name="Kuo A."/>
            <person name="Liang C."/>
            <person name="Lipzen A."/>
            <person name="Lutzoni F."/>
            <person name="Magnuson J."/>
            <person name="Mondo S."/>
            <person name="Nolan M."/>
            <person name="Ohm R."/>
            <person name="Pangilinan J."/>
            <person name="Park H.-J."/>
            <person name="Ramirez L."/>
            <person name="Alfaro M."/>
            <person name="Sun H."/>
            <person name="Tritt A."/>
            <person name="Yoshinaga Y."/>
            <person name="Zwiers L.-H."/>
            <person name="Turgeon B."/>
            <person name="Goodwin S."/>
            <person name="Spatafora J."/>
            <person name="Crous P."/>
            <person name="Grigoriev I."/>
        </authorList>
    </citation>
    <scope>NUCLEOTIDE SEQUENCE</scope>
    <source>
        <strain evidence="1">ATCC 200398</strain>
    </source>
</reference>
<name>A0ACB6QZF8_9PLEO</name>
<sequence length="285" mass="32277">MSPQDIEAGQHYAGGYASFAEFIERDPELAIYRRFQHLSARNILYLQSELVEAEKRLAEFDKEDREQKKSNTDVMLCTRCWISLRSEATRSDRAEKRETLILKIRLLMKEYHEAILLQSQVMQLENPLSRTWEVFRKWYSKSRPLIEDFNGMQAMKLADFVALRPALERDRLSQFLHKYGGYATFLCKGNGNSASSVHYFSEQHISQIVTFIGVLTSAILLIGAIVSLYVVGRPGVRLGMIAGFTILFALSVALFTNARRAEIFTATAAYAAVLVVFVSGNLGSV</sequence>